<feature type="domain" description="DUF6919" evidence="1">
    <location>
        <begin position="48"/>
        <end position="108"/>
    </location>
</feature>
<dbReference type="Proteomes" id="UP000700596">
    <property type="component" value="Unassembled WGS sequence"/>
</dbReference>
<organism evidence="2 3">
    <name type="scientific">Dendryphion nanum</name>
    <dbReference type="NCBI Taxonomy" id="256645"/>
    <lineage>
        <taxon>Eukaryota</taxon>
        <taxon>Fungi</taxon>
        <taxon>Dikarya</taxon>
        <taxon>Ascomycota</taxon>
        <taxon>Pezizomycotina</taxon>
        <taxon>Dothideomycetes</taxon>
        <taxon>Pleosporomycetidae</taxon>
        <taxon>Pleosporales</taxon>
        <taxon>Torulaceae</taxon>
        <taxon>Dendryphion</taxon>
    </lineage>
</organism>
<proteinExistence type="predicted"/>
<sequence>MATMDPEKLREALGLYPSPCIQCIEVPAKKEDMTTAALCRSCYHMQLTDVWKEALSWTDIVSLVRSFIKGDLRQTPDHLGPLNAETEPLVPDLLQLCDFGIIPSESQPEKWEIVPSRVYKGRRCEQIRWREEIQRPYLNFSIPTLHPSISKAQVGEFRRRFLNNPDIITTVLSENDEYPLDDEDSEDPQIVDPRHVQCLIFDPPKSPILAEQSDLYDFITTAPMGNQCVTRSRVADTRQDLETAPWDLDTWFPFSLVSNLYPNEDGNGQQMSFASRDEEGTESPFQALFEMRPLYFMIAAREWDQGMDLQKLVLEVCENVGLKRDFVE</sequence>
<dbReference type="OrthoDB" id="3762808at2759"/>
<evidence type="ECO:0000259" key="1">
    <source>
        <dbReference type="Pfam" id="PF21897"/>
    </source>
</evidence>
<gene>
    <name evidence="2" type="ORF">B0J11DRAFT_534813</name>
</gene>
<name>A0A9P9DI65_9PLEO</name>
<keyword evidence="3" id="KW-1185">Reference proteome</keyword>
<dbReference type="InterPro" id="IPR054212">
    <property type="entry name" value="DUF6919"/>
</dbReference>
<protein>
    <recommendedName>
        <fullName evidence="1">DUF6919 domain-containing protein</fullName>
    </recommendedName>
</protein>
<accession>A0A9P9DI65</accession>
<comment type="caution">
    <text evidence="2">The sequence shown here is derived from an EMBL/GenBank/DDBJ whole genome shotgun (WGS) entry which is preliminary data.</text>
</comment>
<dbReference type="EMBL" id="JAGMWT010000011">
    <property type="protein sequence ID" value="KAH7119890.1"/>
    <property type="molecule type" value="Genomic_DNA"/>
</dbReference>
<evidence type="ECO:0000313" key="2">
    <source>
        <dbReference type="EMBL" id="KAH7119890.1"/>
    </source>
</evidence>
<evidence type="ECO:0000313" key="3">
    <source>
        <dbReference type="Proteomes" id="UP000700596"/>
    </source>
</evidence>
<reference evidence="2" key="1">
    <citation type="journal article" date="2021" name="Nat. Commun.">
        <title>Genetic determinants of endophytism in the Arabidopsis root mycobiome.</title>
        <authorList>
            <person name="Mesny F."/>
            <person name="Miyauchi S."/>
            <person name="Thiergart T."/>
            <person name="Pickel B."/>
            <person name="Atanasova L."/>
            <person name="Karlsson M."/>
            <person name="Huettel B."/>
            <person name="Barry K.W."/>
            <person name="Haridas S."/>
            <person name="Chen C."/>
            <person name="Bauer D."/>
            <person name="Andreopoulos W."/>
            <person name="Pangilinan J."/>
            <person name="LaButti K."/>
            <person name="Riley R."/>
            <person name="Lipzen A."/>
            <person name="Clum A."/>
            <person name="Drula E."/>
            <person name="Henrissat B."/>
            <person name="Kohler A."/>
            <person name="Grigoriev I.V."/>
            <person name="Martin F.M."/>
            <person name="Hacquard S."/>
        </authorList>
    </citation>
    <scope>NUCLEOTIDE SEQUENCE</scope>
    <source>
        <strain evidence="2">MPI-CAGE-CH-0243</strain>
    </source>
</reference>
<dbReference type="AlphaFoldDB" id="A0A9P9DI65"/>
<dbReference type="Pfam" id="PF21897">
    <property type="entry name" value="DUF6919"/>
    <property type="match status" value="1"/>
</dbReference>